<reference evidence="2 3" key="1">
    <citation type="submission" date="2016-05" db="EMBL/GenBank/DDBJ databases">
        <title>A degradative enzymes factory behind the ericoid mycorrhizal symbiosis.</title>
        <authorList>
            <consortium name="DOE Joint Genome Institute"/>
            <person name="Martino E."/>
            <person name="Morin E."/>
            <person name="Grelet G."/>
            <person name="Kuo A."/>
            <person name="Kohler A."/>
            <person name="Daghino S."/>
            <person name="Barry K."/>
            <person name="Choi C."/>
            <person name="Cichocki N."/>
            <person name="Clum A."/>
            <person name="Copeland A."/>
            <person name="Hainaut M."/>
            <person name="Haridas S."/>
            <person name="Labutti K."/>
            <person name="Lindquist E."/>
            <person name="Lipzen A."/>
            <person name="Khouja H.-R."/>
            <person name="Murat C."/>
            <person name="Ohm R."/>
            <person name="Olson A."/>
            <person name="Spatafora J."/>
            <person name="Veneault-Fourrey C."/>
            <person name="Henrissat B."/>
            <person name="Grigoriev I."/>
            <person name="Martin F."/>
            <person name="Perotto S."/>
        </authorList>
    </citation>
    <scope>NUCLEOTIDE SEQUENCE [LARGE SCALE GENOMIC DNA]</scope>
    <source>
        <strain evidence="2 3">UAMH 7357</strain>
    </source>
</reference>
<dbReference type="Proteomes" id="UP000235672">
    <property type="component" value="Unassembled WGS sequence"/>
</dbReference>
<sequence length="200" mass="22537">MDFINSQWDAGNTWIDPHVFQSTDFWPLNNDFPPCMPLPEPLSTTSSNTSDSYTSSDSRSDTPVENAQNPRPKKRRQRSESSQPDALIRTRKTRRLRAPQETAEVRKKGACLTCKRKRKEVSVVCGSESPPACHGLTLNKCQDGDHADGPCRPCLERKDKITFIPGLLRPLCWRPNIGGTEVFRRGTQDSSISSLRKQHS</sequence>
<dbReference type="OrthoDB" id="10450960at2759"/>
<dbReference type="STRING" id="1745343.A0A2J6QGY7"/>
<gene>
    <name evidence="2" type="ORF">NA56DRAFT_438250</name>
</gene>
<proteinExistence type="predicted"/>
<name>A0A2J6QGY7_9HELO</name>
<accession>A0A2J6QGY7</accession>
<dbReference type="AlphaFoldDB" id="A0A2J6QGY7"/>
<feature type="compositionally biased region" description="Low complexity" evidence="1">
    <location>
        <begin position="43"/>
        <end position="57"/>
    </location>
</feature>
<organism evidence="2 3">
    <name type="scientific">Hyaloscypha hepaticicola</name>
    <dbReference type="NCBI Taxonomy" id="2082293"/>
    <lineage>
        <taxon>Eukaryota</taxon>
        <taxon>Fungi</taxon>
        <taxon>Dikarya</taxon>
        <taxon>Ascomycota</taxon>
        <taxon>Pezizomycotina</taxon>
        <taxon>Leotiomycetes</taxon>
        <taxon>Helotiales</taxon>
        <taxon>Hyaloscyphaceae</taxon>
        <taxon>Hyaloscypha</taxon>
    </lineage>
</organism>
<dbReference type="EMBL" id="KZ613470">
    <property type="protein sequence ID" value="PMD25539.1"/>
    <property type="molecule type" value="Genomic_DNA"/>
</dbReference>
<evidence type="ECO:0000256" key="1">
    <source>
        <dbReference type="SAM" id="MobiDB-lite"/>
    </source>
</evidence>
<evidence type="ECO:0000313" key="2">
    <source>
        <dbReference type="EMBL" id="PMD25539.1"/>
    </source>
</evidence>
<protein>
    <submittedName>
        <fullName evidence="2">Uncharacterized protein</fullName>
    </submittedName>
</protein>
<keyword evidence="3" id="KW-1185">Reference proteome</keyword>
<evidence type="ECO:0000313" key="3">
    <source>
        <dbReference type="Proteomes" id="UP000235672"/>
    </source>
</evidence>
<feature type="region of interest" description="Disordered" evidence="1">
    <location>
        <begin position="36"/>
        <end position="102"/>
    </location>
</feature>